<dbReference type="InterPro" id="IPR052745">
    <property type="entry name" value="G3P_Oxidase/Oxidoreductase"/>
</dbReference>
<dbReference type="RefSeq" id="WP_258788084.1">
    <property type="nucleotide sequence ID" value="NZ_JANUGQ010000010.1"/>
</dbReference>
<feature type="compositionally biased region" description="Low complexity" evidence="1">
    <location>
        <begin position="25"/>
        <end position="35"/>
    </location>
</feature>
<dbReference type="InterPro" id="IPR007419">
    <property type="entry name" value="BFD-like_2Fe2S-bd_dom"/>
</dbReference>
<dbReference type="InterPro" id="IPR006076">
    <property type="entry name" value="FAD-dep_OxRdtase"/>
</dbReference>
<feature type="compositionally biased region" description="Gly residues" evidence="1">
    <location>
        <begin position="1"/>
        <end position="24"/>
    </location>
</feature>
<dbReference type="PANTHER" id="PTHR42720">
    <property type="entry name" value="GLYCEROL-3-PHOSPHATE DEHYDROGENASE"/>
    <property type="match status" value="1"/>
</dbReference>
<dbReference type="Pfam" id="PF01266">
    <property type="entry name" value="DAO"/>
    <property type="match status" value="1"/>
</dbReference>
<sequence length="521" mass="53662">MTGGTAAGAYGGSGAPTGAYGGTDGTAAGAGAPAGVYGGRGPDRDAPAGAAGGRVTRAGALPAEPYDVVVVGAGVVGTAIARELARYSPRAALVDAAPDVGEGTSKANTAILHTGFDAVPGSLEARLVRDGARRLAGYAAEAGIPVEPVGALLIAWDEEQLAALPRLAAKAVANEYHAARPLTAAELYAREPHLGPGALGALHVPGESVICPWTTPLAYATQAVRAGTDLHLNCAVRAVRATPDGHRLATCRGVLTARHLVNAAGLGADELDRLLGIEDFTVTPRRGQLVVYDRLARGLVRHILLPVPTALGKGVLVAPTVFGNVLLGPTAEDLTDRTATGSTAEGLARLREQGARILPELMDEEVTAVYAGLRAATERDDYRITARPDLRYVTAGGIRSTGLTASMAIAAHVVELLAGTGLATGTPRELPEVRMPALGEASERPYRNAGLIAADPAYGTIVCHCERVTRGEVRDACAATVPPATPDGLRRRTRARNGRCQGFACGPAVQELFERYTGVRR</sequence>
<keyword evidence="5" id="KW-1185">Reference proteome</keyword>
<dbReference type="Gene3D" id="3.50.50.60">
    <property type="entry name" value="FAD/NAD(P)-binding domain"/>
    <property type="match status" value="1"/>
</dbReference>
<organism evidence="4 5">
    <name type="scientific">Streptomyces pyxinae</name>
    <dbReference type="NCBI Taxonomy" id="2970734"/>
    <lineage>
        <taxon>Bacteria</taxon>
        <taxon>Bacillati</taxon>
        <taxon>Actinomycetota</taxon>
        <taxon>Actinomycetes</taxon>
        <taxon>Kitasatosporales</taxon>
        <taxon>Streptomycetaceae</taxon>
        <taxon>Streptomyces</taxon>
    </lineage>
</organism>
<evidence type="ECO:0000259" key="2">
    <source>
        <dbReference type="Pfam" id="PF01266"/>
    </source>
</evidence>
<dbReference type="EMBL" id="JANUGQ010000010">
    <property type="protein sequence ID" value="MCS0636835.1"/>
    <property type="molecule type" value="Genomic_DNA"/>
</dbReference>
<dbReference type="Pfam" id="PF04324">
    <property type="entry name" value="Fer2_BFD"/>
    <property type="match status" value="1"/>
</dbReference>
<evidence type="ECO:0000313" key="4">
    <source>
        <dbReference type="EMBL" id="MCS0636835.1"/>
    </source>
</evidence>
<evidence type="ECO:0000313" key="5">
    <source>
        <dbReference type="Proteomes" id="UP001431313"/>
    </source>
</evidence>
<dbReference type="InterPro" id="IPR041854">
    <property type="entry name" value="BFD-like_2Fe2S-bd_dom_sf"/>
</dbReference>
<dbReference type="Gene3D" id="3.30.9.10">
    <property type="entry name" value="D-Amino Acid Oxidase, subunit A, domain 2"/>
    <property type="match status" value="1"/>
</dbReference>
<dbReference type="SUPFAM" id="SSF51905">
    <property type="entry name" value="FAD/NAD(P)-binding domain"/>
    <property type="match status" value="1"/>
</dbReference>
<protein>
    <submittedName>
        <fullName evidence="4">FAD-dependent oxidoreductase</fullName>
    </submittedName>
</protein>
<feature type="region of interest" description="Disordered" evidence="1">
    <location>
        <begin position="1"/>
        <end position="51"/>
    </location>
</feature>
<proteinExistence type="predicted"/>
<dbReference type="Proteomes" id="UP001431313">
    <property type="component" value="Unassembled WGS sequence"/>
</dbReference>
<evidence type="ECO:0000259" key="3">
    <source>
        <dbReference type="Pfam" id="PF04324"/>
    </source>
</evidence>
<dbReference type="InterPro" id="IPR036188">
    <property type="entry name" value="FAD/NAD-bd_sf"/>
</dbReference>
<feature type="domain" description="FAD dependent oxidoreductase" evidence="2">
    <location>
        <begin position="67"/>
        <end position="416"/>
    </location>
</feature>
<dbReference type="SUPFAM" id="SSF54373">
    <property type="entry name" value="FAD-linked reductases, C-terminal domain"/>
    <property type="match status" value="1"/>
</dbReference>
<feature type="domain" description="BFD-like [2Fe-2S]-binding" evidence="3">
    <location>
        <begin position="461"/>
        <end position="514"/>
    </location>
</feature>
<dbReference type="Gene3D" id="1.10.10.1100">
    <property type="entry name" value="BFD-like [2Fe-2S]-binding domain"/>
    <property type="match status" value="1"/>
</dbReference>
<name>A0ABT2CHE1_9ACTN</name>
<reference evidence="4" key="1">
    <citation type="submission" date="2022-08" db="EMBL/GenBank/DDBJ databases">
        <authorList>
            <person name="Somphong A."/>
            <person name="Phongsopitanun W."/>
        </authorList>
    </citation>
    <scope>NUCLEOTIDE SEQUENCE</scope>
    <source>
        <strain evidence="4">LP05-1</strain>
    </source>
</reference>
<dbReference type="PANTHER" id="PTHR42720:SF1">
    <property type="entry name" value="GLYCEROL 3-PHOSPHATE OXIDASE"/>
    <property type="match status" value="1"/>
</dbReference>
<accession>A0ABT2CHE1</accession>
<evidence type="ECO:0000256" key="1">
    <source>
        <dbReference type="SAM" id="MobiDB-lite"/>
    </source>
</evidence>
<gene>
    <name evidence="4" type="ORF">NX801_14440</name>
</gene>
<comment type="caution">
    <text evidence="4">The sequence shown here is derived from an EMBL/GenBank/DDBJ whole genome shotgun (WGS) entry which is preliminary data.</text>
</comment>